<name>A0A1F6TSZ9_9PROT</name>
<dbReference type="STRING" id="1817760.A2151_09625"/>
<reference evidence="1 2" key="1">
    <citation type="journal article" date="2016" name="Nat. Commun.">
        <title>Thousands of microbial genomes shed light on interconnected biogeochemical processes in an aquifer system.</title>
        <authorList>
            <person name="Anantharaman K."/>
            <person name="Brown C.T."/>
            <person name="Hug L.A."/>
            <person name="Sharon I."/>
            <person name="Castelle C.J."/>
            <person name="Probst A.J."/>
            <person name="Thomas B.C."/>
            <person name="Singh A."/>
            <person name="Wilkins M.J."/>
            <person name="Karaoz U."/>
            <person name="Brodie E.L."/>
            <person name="Williams K.H."/>
            <person name="Hubbard S.S."/>
            <person name="Banfield J.F."/>
        </authorList>
    </citation>
    <scope>NUCLEOTIDE SEQUENCE [LARGE SCALE GENOMIC DNA]</scope>
</reference>
<evidence type="ECO:0000313" key="1">
    <source>
        <dbReference type="EMBL" id="OGI48263.1"/>
    </source>
</evidence>
<sequence length="130" mass="14732">MEKIVILVYPPPGGAPEPRAYEGKFLQLVLRDTEYLVFAPRVLHRFHNQILAGFLAERDITSRWIGEQTLEVNAPDLAVIGGGRFRVNNDTGTLELWDNSQAYGRFEERGLPGKIAAAGHRWGRYRVKID</sequence>
<dbReference type="AlphaFoldDB" id="A0A1F6TSZ9"/>
<comment type="caution">
    <text evidence="1">The sequence shown here is derived from an EMBL/GenBank/DDBJ whole genome shotgun (WGS) entry which is preliminary data.</text>
</comment>
<protein>
    <submittedName>
        <fullName evidence="1">Uncharacterized protein</fullName>
    </submittedName>
</protein>
<gene>
    <name evidence="1" type="ORF">A2151_09625</name>
</gene>
<organism evidence="1 2">
    <name type="scientific">Candidatus Muproteobacteria bacterium RBG_16_65_34</name>
    <dbReference type="NCBI Taxonomy" id="1817760"/>
    <lineage>
        <taxon>Bacteria</taxon>
        <taxon>Pseudomonadati</taxon>
        <taxon>Pseudomonadota</taxon>
        <taxon>Candidatus Muproteobacteria</taxon>
    </lineage>
</organism>
<evidence type="ECO:0000313" key="2">
    <source>
        <dbReference type="Proteomes" id="UP000178885"/>
    </source>
</evidence>
<dbReference type="Proteomes" id="UP000178885">
    <property type="component" value="Unassembled WGS sequence"/>
</dbReference>
<proteinExistence type="predicted"/>
<dbReference type="EMBL" id="MFSU01000033">
    <property type="protein sequence ID" value="OGI48263.1"/>
    <property type="molecule type" value="Genomic_DNA"/>
</dbReference>
<accession>A0A1F6TSZ9</accession>